<proteinExistence type="predicted"/>
<name>A0A3D9VJE3_BACMY</name>
<sequence length="212" mass="24781">MKTENLVQQVEETLQEIKNHENYAKSAVEIQKDMINQPMFDKSINPKEKDHTLDFIKMPTNLRYYSYMQDYGVTESALILYQIIIDFFNAKEKKAFPSQYRLAMETGKSIRTINHNIKILQNVGLVAVKRRGIGRSNEYIPLLPLTLDELLKRFPKAEERYYKQALAVEKIRKNDEEKKNGIMQRMERRKAKAHAAGTKTEVASDDLEDMSF</sequence>
<reference evidence="2 3" key="1">
    <citation type="submission" date="2018-08" db="EMBL/GenBank/DDBJ databases">
        <title>Freshwater and sediment microbial communities from various areas in North America, analyzing microbe dynamics in response to fracking.</title>
        <authorList>
            <person name="Lamendella R."/>
        </authorList>
    </citation>
    <scope>NUCLEOTIDE SEQUENCE [LARGE SCALE GENOMIC DNA]</scope>
    <source>
        <strain evidence="2 3">DB-1</strain>
    </source>
</reference>
<dbReference type="InterPro" id="IPR036388">
    <property type="entry name" value="WH-like_DNA-bd_sf"/>
</dbReference>
<evidence type="ECO:0008006" key="4">
    <source>
        <dbReference type="Google" id="ProtNLM"/>
    </source>
</evidence>
<dbReference type="EMBL" id="QTTY01000001">
    <property type="protein sequence ID" value="REF41629.1"/>
    <property type="molecule type" value="Genomic_DNA"/>
</dbReference>
<dbReference type="Gene3D" id="1.10.10.10">
    <property type="entry name" value="Winged helix-like DNA-binding domain superfamily/Winged helix DNA-binding domain"/>
    <property type="match status" value="1"/>
</dbReference>
<evidence type="ECO:0000313" key="3">
    <source>
        <dbReference type="Proteomes" id="UP000256530"/>
    </source>
</evidence>
<gene>
    <name evidence="2" type="ORF">DET55_101368</name>
</gene>
<evidence type="ECO:0000313" key="2">
    <source>
        <dbReference type="EMBL" id="REF41629.1"/>
    </source>
</evidence>
<comment type="caution">
    <text evidence="2">The sequence shown here is derived from an EMBL/GenBank/DDBJ whole genome shotgun (WGS) entry which is preliminary data.</text>
</comment>
<protein>
    <recommendedName>
        <fullName evidence="4">Helix-turn-helix domain-containing protein</fullName>
    </recommendedName>
</protein>
<dbReference type="RefSeq" id="WP_113936274.1">
    <property type="nucleotide sequence ID" value="NZ_QTTY01000001.1"/>
</dbReference>
<organism evidence="2 3">
    <name type="scientific">Bacillus mycoides</name>
    <dbReference type="NCBI Taxonomy" id="1405"/>
    <lineage>
        <taxon>Bacteria</taxon>
        <taxon>Bacillati</taxon>
        <taxon>Bacillota</taxon>
        <taxon>Bacilli</taxon>
        <taxon>Bacillales</taxon>
        <taxon>Bacillaceae</taxon>
        <taxon>Bacillus</taxon>
        <taxon>Bacillus cereus group</taxon>
    </lineage>
</organism>
<dbReference type="Proteomes" id="UP000256530">
    <property type="component" value="Unassembled WGS sequence"/>
</dbReference>
<dbReference type="Pfam" id="PF13730">
    <property type="entry name" value="HTH_36"/>
    <property type="match status" value="1"/>
</dbReference>
<accession>A0A3D9VJE3</accession>
<feature type="compositionally biased region" description="Acidic residues" evidence="1">
    <location>
        <begin position="203"/>
        <end position="212"/>
    </location>
</feature>
<dbReference type="AlphaFoldDB" id="A0A3D9VJE3"/>
<feature type="region of interest" description="Disordered" evidence="1">
    <location>
        <begin position="179"/>
        <end position="212"/>
    </location>
</feature>
<evidence type="ECO:0000256" key="1">
    <source>
        <dbReference type="SAM" id="MobiDB-lite"/>
    </source>
</evidence>